<organism evidence="1">
    <name type="scientific">marine metagenome</name>
    <dbReference type="NCBI Taxonomy" id="408172"/>
    <lineage>
        <taxon>unclassified sequences</taxon>
        <taxon>metagenomes</taxon>
        <taxon>ecological metagenomes</taxon>
    </lineage>
</organism>
<protein>
    <submittedName>
        <fullName evidence="1">Uncharacterized protein</fullName>
    </submittedName>
</protein>
<gene>
    <name evidence="1" type="ORF">METZ01_LOCUS382038</name>
</gene>
<sequence>MSYIDNPYNTEKGRKLLKDNLHRIFITGEEDNTLESHDKDLMVANFRRQTGKIINAMKRFAKGYKQISVGNAFDSGIYVCPNENCNRRDFIYHWESVDLGIYTPKDWL</sequence>
<dbReference type="EMBL" id="UINC01141449">
    <property type="protein sequence ID" value="SVD29184.1"/>
    <property type="molecule type" value="Genomic_DNA"/>
</dbReference>
<dbReference type="AlphaFoldDB" id="A0A382U4F2"/>
<feature type="non-terminal residue" evidence="1">
    <location>
        <position position="108"/>
    </location>
</feature>
<evidence type="ECO:0000313" key="1">
    <source>
        <dbReference type="EMBL" id="SVD29184.1"/>
    </source>
</evidence>
<feature type="non-terminal residue" evidence="1">
    <location>
        <position position="1"/>
    </location>
</feature>
<proteinExistence type="predicted"/>
<accession>A0A382U4F2</accession>
<reference evidence="1" key="1">
    <citation type="submission" date="2018-05" db="EMBL/GenBank/DDBJ databases">
        <authorList>
            <person name="Lanie J.A."/>
            <person name="Ng W.-L."/>
            <person name="Kazmierczak K.M."/>
            <person name="Andrzejewski T.M."/>
            <person name="Davidsen T.M."/>
            <person name="Wayne K.J."/>
            <person name="Tettelin H."/>
            <person name="Glass J.I."/>
            <person name="Rusch D."/>
            <person name="Podicherti R."/>
            <person name="Tsui H.-C.T."/>
            <person name="Winkler M.E."/>
        </authorList>
    </citation>
    <scope>NUCLEOTIDE SEQUENCE</scope>
</reference>
<name>A0A382U4F2_9ZZZZ</name>